<dbReference type="EMBL" id="KV441550">
    <property type="protein sequence ID" value="OAG08924.1"/>
    <property type="molecule type" value="Genomic_DNA"/>
</dbReference>
<dbReference type="RefSeq" id="XP_018039289.1">
    <property type="nucleotide sequence ID" value="XM_018186814.1"/>
</dbReference>
<reference evidence="2 3" key="1">
    <citation type="submission" date="2016-05" db="EMBL/GenBank/DDBJ databases">
        <title>Comparative analysis of secretome profiles of manganese(II)-oxidizing ascomycete fungi.</title>
        <authorList>
            <consortium name="DOE Joint Genome Institute"/>
            <person name="Zeiner C.A."/>
            <person name="Purvine S.O."/>
            <person name="Zink E.M."/>
            <person name="Wu S."/>
            <person name="Pasa-Tolic L."/>
            <person name="Chaput D.L."/>
            <person name="Haridas S."/>
            <person name="Grigoriev I.V."/>
            <person name="Santelli C.M."/>
            <person name="Hansel C.M."/>
        </authorList>
    </citation>
    <scope>NUCLEOTIDE SEQUENCE [LARGE SCALE GENOMIC DNA]</scope>
    <source>
        <strain evidence="2 3">AP3s5-JAC2a</strain>
    </source>
</reference>
<organism evidence="2 3">
    <name type="scientific">Paraphaeosphaeria sporulosa</name>
    <dbReference type="NCBI Taxonomy" id="1460663"/>
    <lineage>
        <taxon>Eukaryota</taxon>
        <taxon>Fungi</taxon>
        <taxon>Dikarya</taxon>
        <taxon>Ascomycota</taxon>
        <taxon>Pezizomycotina</taxon>
        <taxon>Dothideomycetes</taxon>
        <taxon>Pleosporomycetidae</taxon>
        <taxon>Pleosporales</taxon>
        <taxon>Massarineae</taxon>
        <taxon>Didymosphaeriaceae</taxon>
        <taxon>Paraphaeosphaeria</taxon>
    </lineage>
</organism>
<evidence type="ECO:0000313" key="2">
    <source>
        <dbReference type="EMBL" id="OAG08924.1"/>
    </source>
</evidence>
<gene>
    <name evidence="2" type="ORF">CC84DRAFT_597676</name>
</gene>
<sequence>MLHPSRYPDPHDASLATSRRTFCTSFNIRTGAFCATSSAEHTAALAFAELRCLLALFGALIGAVVFVVNLQASAYSTPDEIICFLLGAKEWMLGIYASTQELLY</sequence>
<accession>A0A177CN47</accession>
<name>A0A177CN47_9PLEO</name>
<keyword evidence="3" id="KW-1185">Reference proteome</keyword>
<keyword evidence="1" id="KW-1133">Transmembrane helix</keyword>
<dbReference type="Proteomes" id="UP000077069">
    <property type="component" value="Unassembled WGS sequence"/>
</dbReference>
<dbReference type="GeneID" id="28770300"/>
<keyword evidence="1" id="KW-0812">Transmembrane</keyword>
<evidence type="ECO:0000313" key="3">
    <source>
        <dbReference type="Proteomes" id="UP000077069"/>
    </source>
</evidence>
<dbReference type="AlphaFoldDB" id="A0A177CN47"/>
<keyword evidence="1" id="KW-0472">Membrane</keyword>
<protein>
    <submittedName>
        <fullName evidence="2">Uncharacterized protein</fullName>
    </submittedName>
</protein>
<evidence type="ECO:0000256" key="1">
    <source>
        <dbReference type="SAM" id="Phobius"/>
    </source>
</evidence>
<feature type="transmembrane region" description="Helical" evidence="1">
    <location>
        <begin position="52"/>
        <end position="70"/>
    </location>
</feature>
<dbReference type="InParanoid" id="A0A177CN47"/>
<proteinExistence type="predicted"/>